<organism evidence="2">
    <name type="scientific">Zooxanthella nutricula</name>
    <dbReference type="NCBI Taxonomy" id="1333877"/>
    <lineage>
        <taxon>Eukaryota</taxon>
        <taxon>Sar</taxon>
        <taxon>Alveolata</taxon>
        <taxon>Dinophyceae</taxon>
        <taxon>Peridiniales</taxon>
        <taxon>Peridiniales incertae sedis</taxon>
        <taxon>Zooxanthella</taxon>
    </lineage>
</organism>
<gene>
    <name evidence="2" type="ORF">BRAN1462_LOCUS26788</name>
</gene>
<name>A0A7S2NZS3_9DINO</name>
<accession>A0A7S2NZS3</accession>
<feature type="region of interest" description="Disordered" evidence="1">
    <location>
        <begin position="112"/>
        <end position="138"/>
    </location>
</feature>
<evidence type="ECO:0000313" key="2">
    <source>
        <dbReference type="EMBL" id="CAD9567541.1"/>
    </source>
</evidence>
<sequence length="138" mass="14025">MVSASEGDIFVSDSASKVSPEAPVAGSKASPFAAKVFQMVGKACRRVRGGSRSAEPNFTAVTVVQSLDGVGSQSVAAEPFVVVQRDVAKAGGSKGDARRRFIGLQAVGRVRPATRGPAPVPWRRGLRVASSSGGGGGE</sequence>
<reference evidence="2" key="1">
    <citation type="submission" date="2021-01" db="EMBL/GenBank/DDBJ databases">
        <authorList>
            <person name="Corre E."/>
            <person name="Pelletier E."/>
            <person name="Niang G."/>
            <person name="Scheremetjew M."/>
            <person name="Finn R."/>
            <person name="Kale V."/>
            <person name="Holt S."/>
            <person name="Cochrane G."/>
            <person name="Meng A."/>
            <person name="Brown T."/>
            <person name="Cohen L."/>
        </authorList>
    </citation>
    <scope>NUCLEOTIDE SEQUENCE</scope>
    <source>
        <strain evidence="2">RCC3387</strain>
    </source>
</reference>
<dbReference type="EMBL" id="HBGW01042383">
    <property type="protein sequence ID" value="CAD9567541.1"/>
    <property type="molecule type" value="Transcribed_RNA"/>
</dbReference>
<evidence type="ECO:0000256" key="1">
    <source>
        <dbReference type="SAM" id="MobiDB-lite"/>
    </source>
</evidence>
<proteinExistence type="predicted"/>
<protein>
    <submittedName>
        <fullName evidence="2">Uncharacterized protein</fullName>
    </submittedName>
</protein>
<dbReference type="AlphaFoldDB" id="A0A7S2NZS3"/>